<evidence type="ECO:0000313" key="1">
    <source>
        <dbReference type="EMBL" id="KAJ7353503.1"/>
    </source>
</evidence>
<name>A0AAD7EVL3_9AGAR</name>
<protein>
    <submittedName>
        <fullName evidence="1">Uncharacterized protein</fullName>
    </submittedName>
</protein>
<dbReference type="EMBL" id="JARIHO010000011">
    <property type="protein sequence ID" value="KAJ7353503.1"/>
    <property type="molecule type" value="Genomic_DNA"/>
</dbReference>
<evidence type="ECO:0000313" key="2">
    <source>
        <dbReference type="Proteomes" id="UP001218218"/>
    </source>
</evidence>
<gene>
    <name evidence="1" type="ORF">DFH08DRAFT_956568</name>
</gene>
<sequence length="168" mass="19170">MSPLPSNSCLPVTVPAGPSDAAARLAASRERDRRRAHADAQARYRERLVSLFFLCQAAHEATRELSEEAKQEAAERRREVDADYRERRRKKYVVRLPLAAAIQISHLRKFIKKFGQGAFVNYYLPLHQVYGPHIVGKQFLWADEHPKRHTRSRTKRASLAVSGEGPVE</sequence>
<keyword evidence="2" id="KW-1185">Reference proteome</keyword>
<reference evidence="1" key="1">
    <citation type="submission" date="2023-03" db="EMBL/GenBank/DDBJ databases">
        <title>Massive genome expansion in bonnet fungi (Mycena s.s.) driven by repeated elements and novel gene families across ecological guilds.</title>
        <authorList>
            <consortium name="Lawrence Berkeley National Laboratory"/>
            <person name="Harder C.B."/>
            <person name="Miyauchi S."/>
            <person name="Viragh M."/>
            <person name="Kuo A."/>
            <person name="Thoen E."/>
            <person name="Andreopoulos B."/>
            <person name="Lu D."/>
            <person name="Skrede I."/>
            <person name="Drula E."/>
            <person name="Henrissat B."/>
            <person name="Morin E."/>
            <person name="Kohler A."/>
            <person name="Barry K."/>
            <person name="LaButti K."/>
            <person name="Morin E."/>
            <person name="Salamov A."/>
            <person name="Lipzen A."/>
            <person name="Mereny Z."/>
            <person name="Hegedus B."/>
            <person name="Baldrian P."/>
            <person name="Stursova M."/>
            <person name="Weitz H."/>
            <person name="Taylor A."/>
            <person name="Grigoriev I.V."/>
            <person name="Nagy L.G."/>
            <person name="Martin F."/>
            <person name="Kauserud H."/>
        </authorList>
    </citation>
    <scope>NUCLEOTIDE SEQUENCE</scope>
    <source>
        <strain evidence="1">CBHHK002</strain>
    </source>
</reference>
<dbReference type="AlphaFoldDB" id="A0AAD7EVL3"/>
<accession>A0AAD7EVL3</accession>
<comment type="caution">
    <text evidence="1">The sequence shown here is derived from an EMBL/GenBank/DDBJ whole genome shotgun (WGS) entry which is preliminary data.</text>
</comment>
<dbReference type="Proteomes" id="UP001218218">
    <property type="component" value="Unassembled WGS sequence"/>
</dbReference>
<proteinExistence type="predicted"/>
<organism evidence="1 2">
    <name type="scientific">Mycena albidolilacea</name>
    <dbReference type="NCBI Taxonomy" id="1033008"/>
    <lineage>
        <taxon>Eukaryota</taxon>
        <taxon>Fungi</taxon>
        <taxon>Dikarya</taxon>
        <taxon>Basidiomycota</taxon>
        <taxon>Agaricomycotina</taxon>
        <taxon>Agaricomycetes</taxon>
        <taxon>Agaricomycetidae</taxon>
        <taxon>Agaricales</taxon>
        <taxon>Marasmiineae</taxon>
        <taxon>Mycenaceae</taxon>
        <taxon>Mycena</taxon>
    </lineage>
</organism>